<dbReference type="InParanoid" id="A2F8D1"/>
<proteinExistence type="predicted"/>
<evidence type="ECO:0000313" key="2">
    <source>
        <dbReference type="Proteomes" id="UP000001542"/>
    </source>
</evidence>
<organism evidence="1 2">
    <name type="scientific">Trichomonas vaginalis (strain ATCC PRA-98 / G3)</name>
    <dbReference type="NCBI Taxonomy" id="412133"/>
    <lineage>
        <taxon>Eukaryota</taxon>
        <taxon>Metamonada</taxon>
        <taxon>Parabasalia</taxon>
        <taxon>Trichomonadida</taxon>
        <taxon>Trichomonadidae</taxon>
        <taxon>Trichomonas</taxon>
    </lineage>
</organism>
<accession>A2F8D1</accession>
<dbReference type="AlphaFoldDB" id="A2F8D1"/>
<dbReference type="Proteomes" id="UP000001542">
    <property type="component" value="Unassembled WGS sequence"/>
</dbReference>
<reference evidence="1" key="1">
    <citation type="submission" date="2006-10" db="EMBL/GenBank/DDBJ databases">
        <authorList>
            <person name="Amadeo P."/>
            <person name="Zhao Q."/>
            <person name="Wortman J."/>
            <person name="Fraser-Liggett C."/>
            <person name="Carlton J."/>
        </authorList>
    </citation>
    <scope>NUCLEOTIDE SEQUENCE</scope>
    <source>
        <strain evidence="1">G3</strain>
    </source>
</reference>
<dbReference type="VEuPathDB" id="TrichDB:TVAG_409710"/>
<evidence type="ECO:0000313" key="1">
    <source>
        <dbReference type="EMBL" id="EAX98833.1"/>
    </source>
</evidence>
<keyword evidence="2" id="KW-1185">Reference proteome</keyword>
<name>A2F8D1_TRIV3</name>
<reference evidence="1" key="2">
    <citation type="journal article" date="2007" name="Science">
        <title>Draft genome sequence of the sexually transmitted pathogen Trichomonas vaginalis.</title>
        <authorList>
            <person name="Carlton J.M."/>
            <person name="Hirt R.P."/>
            <person name="Silva J.C."/>
            <person name="Delcher A.L."/>
            <person name="Schatz M."/>
            <person name="Zhao Q."/>
            <person name="Wortman J.R."/>
            <person name="Bidwell S.L."/>
            <person name="Alsmark U.C.M."/>
            <person name="Besteiro S."/>
            <person name="Sicheritz-Ponten T."/>
            <person name="Noel C.J."/>
            <person name="Dacks J.B."/>
            <person name="Foster P.G."/>
            <person name="Simillion C."/>
            <person name="Van de Peer Y."/>
            <person name="Miranda-Saavedra D."/>
            <person name="Barton G.J."/>
            <person name="Westrop G.D."/>
            <person name="Mueller S."/>
            <person name="Dessi D."/>
            <person name="Fiori P.L."/>
            <person name="Ren Q."/>
            <person name="Paulsen I."/>
            <person name="Zhang H."/>
            <person name="Bastida-Corcuera F.D."/>
            <person name="Simoes-Barbosa A."/>
            <person name="Brown M.T."/>
            <person name="Hayes R.D."/>
            <person name="Mukherjee M."/>
            <person name="Okumura C.Y."/>
            <person name="Schneider R."/>
            <person name="Smith A.J."/>
            <person name="Vanacova S."/>
            <person name="Villalvazo M."/>
            <person name="Haas B.J."/>
            <person name="Pertea M."/>
            <person name="Feldblyum T.V."/>
            <person name="Utterback T.R."/>
            <person name="Shu C.L."/>
            <person name="Osoegawa K."/>
            <person name="de Jong P.J."/>
            <person name="Hrdy I."/>
            <person name="Horvathova L."/>
            <person name="Zubacova Z."/>
            <person name="Dolezal P."/>
            <person name="Malik S.B."/>
            <person name="Logsdon J.M. Jr."/>
            <person name="Henze K."/>
            <person name="Gupta A."/>
            <person name="Wang C.C."/>
            <person name="Dunne R.L."/>
            <person name="Upcroft J.A."/>
            <person name="Upcroft P."/>
            <person name="White O."/>
            <person name="Salzberg S.L."/>
            <person name="Tang P."/>
            <person name="Chiu C.-H."/>
            <person name="Lee Y.-S."/>
            <person name="Embley T.M."/>
            <person name="Coombs G.H."/>
            <person name="Mottram J.C."/>
            <person name="Tachezy J."/>
            <person name="Fraser-Liggett C.M."/>
            <person name="Johnson P.J."/>
        </authorList>
    </citation>
    <scope>NUCLEOTIDE SEQUENCE [LARGE SCALE GENOMIC DNA]</scope>
    <source>
        <strain evidence="1">G3</strain>
    </source>
</reference>
<gene>
    <name evidence="1" type="ORF">TVAG_409710</name>
</gene>
<dbReference type="VEuPathDB" id="TrichDB:TVAGG3_0365600"/>
<protein>
    <submittedName>
        <fullName evidence="1">Uncharacterized protein</fullName>
    </submittedName>
</protein>
<dbReference type="RefSeq" id="XP_001311763.1">
    <property type="nucleotide sequence ID" value="XM_001311762.1"/>
</dbReference>
<dbReference type="EMBL" id="DS113660">
    <property type="protein sequence ID" value="EAX98833.1"/>
    <property type="molecule type" value="Genomic_DNA"/>
</dbReference>
<dbReference type="KEGG" id="tva:4756635"/>
<sequence>MYSVLSDLEIESNYKINNKYEFLLHYPEVNGINYNWWRQTLSPTIQTENLTQQNSDDHFVLGYEVVDVHFTDFNWGGLSLTKGYVSSYINGNINLPSWHYAIGAYGFEKGIPGPFGSDHYLNFVALYAKINSLNMIRCNTIKAYRNSFLNSNVFLYVFNLM</sequence>